<dbReference type="InterPro" id="IPR003439">
    <property type="entry name" value="ABC_transporter-like_ATP-bd"/>
</dbReference>
<dbReference type="Proteomes" id="UP000052023">
    <property type="component" value="Unassembled WGS sequence"/>
</dbReference>
<dbReference type="PROSITE" id="PS00211">
    <property type="entry name" value="ABC_TRANSPORTER_1"/>
    <property type="match status" value="1"/>
</dbReference>
<evidence type="ECO:0000259" key="7">
    <source>
        <dbReference type="PROSITE" id="PS50893"/>
    </source>
</evidence>
<comment type="function">
    <text evidence="6">Involved in beta-(1--&gt;2)glucan export. Transmembrane domains (TMD) form a pore in the inner membrane and the ATP-binding domain (NBD) is responsible for energy generation.</text>
</comment>
<dbReference type="PROSITE" id="PS50893">
    <property type="entry name" value="ABC_TRANSPORTER_2"/>
    <property type="match status" value="1"/>
</dbReference>
<evidence type="ECO:0000256" key="6">
    <source>
        <dbReference type="ARBA" id="ARBA00024722"/>
    </source>
</evidence>
<dbReference type="GO" id="GO:0015833">
    <property type="term" value="P:peptide transport"/>
    <property type="evidence" value="ECO:0007669"/>
    <property type="project" value="InterPro"/>
</dbReference>
<dbReference type="NCBIfam" id="TIGR01727">
    <property type="entry name" value="oligo_HPY"/>
    <property type="match status" value="1"/>
</dbReference>
<dbReference type="InterPro" id="IPR027417">
    <property type="entry name" value="P-loop_NTPase"/>
</dbReference>
<gene>
    <name evidence="8" type="ORF">CQ13_31365</name>
</gene>
<dbReference type="GO" id="GO:0055085">
    <property type="term" value="P:transmembrane transport"/>
    <property type="evidence" value="ECO:0007669"/>
    <property type="project" value="UniProtKB-ARBA"/>
</dbReference>
<comment type="subcellular location">
    <subcellularLocation>
        <location evidence="1">Cell inner membrane</location>
        <topology evidence="1">Peripheral membrane protein</topology>
    </subcellularLocation>
</comment>
<protein>
    <recommendedName>
        <fullName evidence="7">ABC transporter domain-containing protein</fullName>
    </recommendedName>
</protein>
<reference evidence="8 9" key="1">
    <citation type="submission" date="2014-03" db="EMBL/GenBank/DDBJ databases">
        <title>Bradyrhizobium valentinum sp. nov., isolated from effective nodules of Lupinus mariae-josephae, a lupine endemic of basic-lime soils in Eastern Spain.</title>
        <authorList>
            <person name="Duran D."/>
            <person name="Rey L."/>
            <person name="Navarro A."/>
            <person name="Busquets A."/>
            <person name="Imperial J."/>
            <person name="Ruiz-Argueso T."/>
        </authorList>
    </citation>
    <scope>NUCLEOTIDE SEQUENCE [LARGE SCALE GENOMIC DNA]</scope>
    <source>
        <strain evidence="8 9">Ro19</strain>
    </source>
</reference>
<keyword evidence="3" id="KW-0813">Transport</keyword>
<dbReference type="InterPro" id="IPR017871">
    <property type="entry name" value="ABC_transporter-like_CS"/>
</dbReference>
<accession>A0A0R3MSW1</accession>
<dbReference type="Pfam" id="PF08352">
    <property type="entry name" value="oligo_HPY"/>
    <property type="match status" value="1"/>
</dbReference>
<comment type="similarity">
    <text evidence="2">Belongs to the ABC transporter superfamily.</text>
</comment>
<dbReference type="AlphaFoldDB" id="A0A0R3MSW1"/>
<dbReference type="InterPro" id="IPR050319">
    <property type="entry name" value="ABC_transp_ATP-bind"/>
</dbReference>
<keyword evidence="5" id="KW-0067">ATP-binding</keyword>
<keyword evidence="9" id="KW-1185">Reference proteome</keyword>
<dbReference type="SMART" id="SM00382">
    <property type="entry name" value="AAA"/>
    <property type="match status" value="1"/>
</dbReference>
<sequence length="369" mass="40296">MLEGATMTGPVLRAVDLAKHYPVGSRWFGRSQTLLRAVDGVSFEVAKGETLSLVGESGCGKSTTGRMLVQLIDPSSGHVEFEGRQYGAGSRRKALRISRRIQFVFQDPYASLNPRMTAGEAIGEPLSLHNMVPRRQRWTRVAELLEMVGLPRSFAARYPHELSGGQRQRVGIARALALEPSFIVCDEAVSALDVSVQAQVLNLLKTLKMRLGLSLLFIAHDLAVVKHISDRIAVMYLGRLVEVAEASEPFANPRHPYTRALLGAIPQPVFGRVRAATVGGDVPSPIDPPSGCRFHTRCPMKTDICARIDPAMETIAPGHVVGCHRWRDVEPMPEAGRAADDVHSARIQRLLGFFQDKAGSAAGQQELRS</sequence>
<proteinExistence type="inferred from homology"/>
<evidence type="ECO:0000313" key="8">
    <source>
        <dbReference type="EMBL" id="KRR21061.1"/>
    </source>
</evidence>
<feature type="domain" description="ABC transporter" evidence="7">
    <location>
        <begin position="12"/>
        <end position="262"/>
    </location>
</feature>
<organism evidence="8 9">
    <name type="scientific">Bradyrhizobium retamae</name>
    <dbReference type="NCBI Taxonomy" id="1300035"/>
    <lineage>
        <taxon>Bacteria</taxon>
        <taxon>Pseudomonadati</taxon>
        <taxon>Pseudomonadota</taxon>
        <taxon>Alphaproteobacteria</taxon>
        <taxon>Hyphomicrobiales</taxon>
        <taxon>Nitrobacteraceae</taxon>
        <taxon>Bradyrhizobium</taxon>
    </lineage>
</organism>
<dbReference type="CDD" id="cd03257">
    <property type="entry name" value="ABC_NikE_OppD_transporters"/>
    <property type="match status" value="1"/>
</dbReference>
<evidence type="ECO:0000256" key="2">
    <source>
        <dbReference type="ARBA" id="ARBA00005417"/>
    </source>
</evidence>
<dbReference type="PANTHER" id="PTHR43776:SF7">
    <property type="entry name" value="D,D-DIPEPTIDE TRANSPORT ATP-BINDING PROTEIN DDPF-RELATED"/>
    <property type="match status" value="1"/>
</dbReference>
<dbReference type="GO" id="GO:0005886">
    <property type="term" value="C:plasma membrane"/>
    <property type="evidence" value="ECO:0007669"/>
    <property type="project" value="UniProtKB-SubCell"/>
</dbReference>
<evidence type="ECO:0000256" key="3">
    <source>
        <dbReference type="ARBA" id="ARBA00022448"/>
    </source>
</evidence>
<evidence type="ECO:0000256" key="1">
    <source>
        <dbReference type="ARBA" id="ARBA00004417"/>
    </source>
</evidence>
<evidence type="ECO:0000256" key="4">
    <source>
        <dbReference type="ARBA" id="ARBA00022741"/>
    </source>
</evidence>
<keyword evidence="4" id="KW-0547">Nucleotide-binding</keyword>
<dbReference type="Pfam" id="PF00005">
    <property type="entry name" value="ABC_tran"/>
    <property type="match status" value="1"/>
</dbReference>
<dbReference type="InterPro" id="IPR003593">
    <property type="entry name" value="AAA+_ATPase"/>
</dbReference>
<dbReference type="GO" id="GO:0016887">
    <property type="term" value="F:ATP hydrolysis activity"/>
    <property type="evidence" value="ECO:0007669"/>
    <property type="project" value="InterPro"/>
</dbReference>
<dbReference type="PANTHER" id="PTHR43776">
    <property type="entry name" value="TRANSPORT ATP-BINDING PROTEIN"/>
    <property type="match status" value="1"/>
</dbReference>
<dbReference type="EMBL" id="LLYA01000173">
    <property type="protein sequence ID" value="KRR21061.1"/>
    <property type="molecule type" value="Genomic_DNA"/>
</dbReference>
<name>A0A0R3MSW1_9BRAD</name>
<dbReference type="SUPFAM" id="SSF52540">
    <property type="entry name" value="P-loop containing nucleoside triphosphate hydrolases"/>
    <property type="match status" value="1"/>
</dbReference>
<dbReference type="InterPro" id="IPR013563">
    <property type="entry name" value="Oligopep_ABC_C"/>
</dbReference>
<dbReference type="FunFam" id="3.40.50.300:FF:000016">
    <property type="entry name" value="Oligopeptide ABC transporter ATP-binding component"/>
    <property type="match status" value="1"/>
</dbReference>
<dbReference type="GO" id="GO:0005524">
    <property type="term" value="F:ATP binding"/>
    <property type="evidence" value="ECO:0007669"/>
    <property type="project" value="UniProtKB-KW"/>
</dbReference>
<dbReference type="Gene3D" id="3.40.50.300">
    <property type="entry name" value="P-loop containing nucleotide triphosphate hydrolases"/>
    <property type="match status" value="1"/>
</dbReference>
<evidence type="ECO:0000313" key="9">
    <source>
        <dbReference type="Proteomes" id="UP000052023"/>
    </source>
</evidence>
<comment type="caution">
    <text evidence="8">The sequence shown here is derived from an EMBL/GenBank/DDBJ whole genome shotgun (WGS) entry which is preliminary data.</text>
</comment>
<evidence type="ECO:0000256" key="5">
    <source>
        <dbReference type="ARBA" id="ARBA00022840"/>
    </source>
</evidence>